<accession>A0ABV7VU85</accession>
<dbReference type="EMBL" id="JBHRYB010000005">
    <property type="protein sequence ID" value="MFC3680116.1"/>
    <property type="molecule type" value="Genomic_DNA"/>
</dbReference>
<evidence type="ECO:0000313" key="3">
    <source>
        <dbReference type="Proteomes" id="UP001595722"/>
    </source>
</evidence>
<dbReference type="Proteomes" id="UP001595722">
    <property type="component" value="Unassembled WGS sequence"/>
</dbReference>
<feature type="compositionally biased region" description="Polar residues" evidence="1">
    <location>
        <begin position="1"/>
        <end position="14"/>
    </location>
</feature>
<protein>
    <submittedName>
        <fullName evidence="2">DUF3540 domain-containing protein</fullName>
    </submittedName>
</protein>
<evidence type="ECO:0000313" key="2">
    <source>
        <dbReference type="EMBL" id="MFC3680116.1"/>
    </source>
</evidence>
<dbReference type="Pfam" id="PF12059">
    <property type="entry name" value="DUF3540"/>
    <property type="match status" value="1"/>
</dbReference>
<gene>
    <name evidence="2" type="ORF">ACFOMG_08345</name>
</gene>
<reference evidence="3" key="1">
    <citation type="journal article" date="2019" name="Int. J. Syst. Evol. Microbiol.">
        <title>The Global Catalogue of Microorganisms (GCM) 10K type strain sequencing project: providing services to taxonomists for standard genome sequencing and annotation.</title>
        <authorList>
            <consortium name="The Broad Institute Genomics Platform"/>
            <consortium name="The Broad Institute Genome Sequencing Center for Infectious Disease"/>
            <person name="Wu L."/>
            <person name="Ma J."/>
        </authorList>
    </citation>
    <scope>NUCLEOTIDE SEQUENCE [LARGE SCALE GENOMIC DNA]</scope>
    <source>
        <strain evidence="3">KCTC 42424</strain>
    </source>
</reference>
<comment type="caution">
    <text evidence="2">The sequence shown here is derived from an EMBL/GenBank/DDBJ whole genome shotgun (WGS) entry which is preliminary data.</text>
</comment>
<dbReference type="RefSeq" id="WP_376865966.1">
    <property type="nucleotide sequence ID" value="NZ_JBHRYB010000005.1"/>
</dbReference>
<name>A0ABV7VU85_9GAMM</name>
<feature type="region of interest" description="Disordered" evidence="1">
    <location>
        <begin position="1"/>
        <end position="34"/>
    </location>
</feature>
<keyword evidence="3" id="KW-1185">Reference proteome</keyword>
<organism evidence="2 3">
    <name type="scientific">Bacterioplanoides pacificum</name>
    <dbReference type="NCBI Taxonomy" id="1171596"/>
    <lineage>
        <taxon>Bacteria</taxon>
        <taxon>Pseudomonadati</taxon>
        <taxon>Pseudomonadota</taxon>
        <taxon>Gammaproteobacteria</taxon>
        <taxon>Oceanospirillales</taxon>
        <taxon>Oceanospirillaceae</taxon>
        <taxon>Bacterioplanoides</taxon>
    </lineage>
</organism>
<dbReference type="InterPro" id="IPR021927">
    <property type="entry name" value="DUF3540"/>
</dbReference>
<sequence length="224" mass="24874">MKNAKKQTSGNQPESNDKEFAMNTPDVSPLLPNPPQQALLFGEVQAVTPHGFIVRQHNAGTLLAERAFSCPYNPAIGDWVSMIQAPDNHIFILAILRRTSDQVATLSNDHGLRIETNQAVSIHSESLELVNASTRITALDTRLQGQRLDIHTGQASFNASKATTVVGKMLSRFQDSVRIIERLEQIKANDLIQNVRNLFMQRSRQADISAEKDVKINGERIHMG</sequence>
<evidence type="ECO:0000256" key="1">
    <source>
        <dbReference type="SAM" id="MobiDB-lite"/>
    </source>
</evidence>
<proteinExistence type="predicted"/>